<dbReference type="GO" id="GO:0045259">
    <property type="term" value="C:proton-transporting ATP synthase complex"/>
    <property type="evidence" value="ECO:0007669"/>
    <property type="project" value="UniProtKB-KW"/>
</dbReference>
<keyword evidence="4 7" id="KW-0406">Ion transport</keyword>
<dbReference type="Gene3D" id="1.10.520.20">
    <property type="entry name" value="N-terminal domain of the delta subunit of the F1F0-ATP synthase"/>
    <property type="match status" value="1"/>
</dbReference>
<comment type="function">
    <text evidence="7">This protein is part of the stalk that links CF(0) to CF(1). It either transmits conformational changes from CF(0) to CF(1) or is implicated in proton conduction.</text>
</comment>
<dbReference type="Pfam" id="PF00213">
    <property type="entry name" value="OSCP"/>
    <property type="match status" value="2"/>
</dbReference>
<protein>
    <recommendedName>
        <fullName evidence="7">ATP synthase subunit delta</fullName>
    </recommendedName>
    <alternativeName>
        <fullName evidence="7">ATP synthase F(1) sector subunit delta</fullName>
    </alternativeName>
    <alternativeName>
        <fullName evidence="7">F-type ATPase subunit delta</fullName>
        <shortName evidence="7">F-ATPase subunit delta</shortName>
    </alternativeName>
</protein>
<evidence type="ECO:0000256" key="3">
    <source>
        <dbReference type="ARBA" id="ARBA00022781"/>
    </source>
</evidence>
<keyword evidence="2 7" id="KW-0813">Transport</keyword>
<name>A0A8J3NDC8_9ACTN</name>
<gene>
    <name evidence="7 8" type="primary">atpH</name>
    <name evidence="8" type="ORF">Aru02nite_36610</name>
</gene>
<comment type="similarity">
    <text evidence="7">Belongs to the ATPase delta chain family.</text>
</comment>
<evidence type="ECO:0000256" key="4">
    <source>
        <dbReference type="ARBA" id="ARBA00023065"/>
    </source>
</evidence>
<evidence type="ECO:0000256" key="7">
    <source>
        <dbReference type="HAMAP-Rule" id="MF_01416"/>
    </source>
</evidence>
<dbReference type="PANTHER" id="PTHR11910">
    <property type="entry name" value="ATP SYNTHASE DELTA CHAIN"/>
    <property type="match status" value="1"/>
</dbReference>
<evidence type="ECO:0000313" key="9">
    <source>
        <dbReference type="Proteomes" id="UP000612808"/>
    </source>
</evidence>
<keyword evidence="6 7" id="KW-0066">ATP synthesis</keyword>
<dbReference type="EMBL" id="BOMB01000021">
    <property type="protein sequence ID" value="GID12772.1"/>
    <property type="molecule type" value="Genomic_DNA"/>
</dbReference>
<keyword evidence="3 7" id="KW-0375">Hydrogen ion transport</keyword>
<keyword evidence="7" id="KW-1003">Cell membrane</keyword>
<dbReference type="NCBIfam" id="NF009967">
    <property type="entry name" value="PRK13430.1"/>
    <property type="match status" value="1"/>
</dbReference>
<proteinExistence type="inferred from homology"/>
<accession>A0A8J3NDC8</accession>
<dbReference type="GO" id="GO:0005886">
    <property type="term" value="C:plasma membrane"/>
    <property type="evidence" value="ECO:0007669"/>
    <property type="project" value="UniProtKB-SubCell"/>
</dbReference>
<evidence type="ECO:0000256" key="1">
    <source>
        <dbReference type="ARBA" id="ARBA00004370"/>
    </source>
</evidence>
<reference evidence="8" key="1">
    <citation type="submission" date="2021-01" db="EMBL/GenBank/DDBJ databases">
        <title>Whole genome shotgun sequence of Actinocatenispora rupis NBRC 107355.</title>
        <authorList>
            <person name="Komaki H."/>
            <person name="Tamura T."/>
        </authorList>
    </citation>
    <scope>NUCLEOTIDE SEQUENCE</scope>
    <source>
        <strain evidence="8">NBRC 107355</strain>
    </source>
</reference>
<comment type="caution">
    <text evidence="8">The sequence shown here is derived from an EMBL/GenBank/DDBJ whole genome shotgun (WGS) entry which is preliminary data.</text>
</comment>
<dbReference type="Proteomes" id="UP000612808">
    <property type="component" value="Unassembled WGS sequence"/>
</dbReference>
<dbReference type="GO" id="GO:0046933">
    <property type="term" value="F:proton-transporting ATP synthase activity, rotational mechanism"/>
    <property type="evidence" value="ECO:0007669"/>
    <property type="project" value="UniProtKB-UniRule"/>
</dbReference>
<dbReference type="AlphaFoldDB" id="A0A8J3NDC8"/>
<evidence type="ECO:0000256" key="5">
    <source>
        <dbReference type="ARBA" id="ARBA00023136"/>
    </source>
</evidence>
<dbReference type="PRINTS" id="PR00125">
    <property type="entry name" value="ATPASEDELTA"/>
</dbReference>
<keyword evidence="7" id="KW-0139">CF(1)</keyword>
<dbReference type="HAMAP" id="MF_01416">
    <property type="entry name" value="ATP_synth_delta_bact"/>
    <property type="match status" value="1"/>
</dbReference>
<keyword evidence="9" id="KW-1185">Reference proteome</keyword>
<organism evidence="8 9">
    <name type="scientific">Actinocatenispora rupis</name>
    <dbReference type="NCBI Taxonomy" id="519421"/>
    <lineage>
        <taxon>Bacteria</taxon>
        <taxon>Bacillati</taxon>
        <taxon>Actinomycetota</taxon>
        <taxon>Actinomycetes</taxon>
        <taxon>Micromonosporales</taxon>
        <taxon>Micromonosporaceae</taxon>
        <taxon>Actinocatenispora</taxon>
    </lineage>
</organism>
<evidence type="ECO:0000313" key="8">
    <source>
        <dbReference type="EMBL" id="GID12772.1"/>
    </source>
</evidence>
<dbReference type="InterPro" id="IPR000711">
    <property type="entry name" value="ATPase_OSCP/dsu"/>
</dbReference>
<comment type="subcellular location">
    <subcellularLocation>
        <location evidence="7">Cell membrane</location>
        <topology evidence="7">Peripheral membrane protein</topology>
    </subcellularLocation>
    <subcellularLocation>
        <location evidence="1">Membrane</location>
    </subcellularLocation>
</comment>
<evidence type="ECO:0000256" key="2">
    <source>
        <dbReference type="ARBA" id="ARBA00022448"/>
    </source>
</evidence>
<comment type="function">
    <text evidence="7">F(1)F(0) ATP synthase produces ATP from ADP in the presence of a proton or sodium gradient. F-type ATPases consist of two structural domains, F(1) containing the extramembraneous catalytic core and F(0) containing the membrane proton channel, linked together by a central stalk and a peripheral stalk. During catalysis, ATP synthesis in the catalytic domain of F(1) is coupled via a rotary mechanism of the central stalk subunits to proton translocation.</text>
</comment>
<keyword evidence="5 7" id="KW-0472">Membrane</keyword>
<dbReference type="InterPro" id="IPR026015">
    <property type="entry name" value="ATP_synth_OSCP/delta_N_sf"/>
</dbReference>
<evidence type="ECO:0000256" key="6">
    <source>
        <dbReference type="ARBA" id="ARBA00023310"/>
    </source>
</evidence>
<sequence>MEASSREAFSAATERLNAYARRAKSETLSTVADELLSVASLLSREPRLRRALSDPARSAEDRAGLATTLFAGQVSDGTQTLVGVLVSGRWSTAHDLLDGTELLGVEALLAASEKDASLAEVEDELFRFGQIVAGEERLAATLGDVSAEPAQRRALVDSLLDGKVTAVTRRLVDLALVGLGGRGFEASLSRLVELAAARRDREIGYVTAASVLSDGDEERLATALRRIYGREISLKVSVDPRVLGGMSVQVGSDLYDGTILRRINETRAALGRR</sequence>